<dbReference type="EMBL" id="KQ085967">
    <property type="protein sequence ID" value="KLO12990.1"/>
    <property type="molecule type" value="Genomic_DNA"/>
</dbReference>
<evidence type="ECO:0000313" key="3">
    <source>
        <dbReference type="Proteomes" id="UP000053477"/>
    </source>
</evidence>
<feature type="region of interest" description="Disordered" evidence="1">
    <location>
        <begin position="102"/>
        <end position="121"/>
    </location>
</feature>
<evidence type="ECO:0000256" key="1">
    <source>
        <dbReference type="SAM" id="MobiDB-lite"/>
    </source>
</evidence>
<feature type="compositionally biased region" description="Low complexity" evidence="1">
    <location>
        <begin position="109"/>
        <end position="119"/>
    </location>
</feature>
<name>A0A0H2RM18_9AGAM</name>
<dbReference type="OrthoDB" id="10676642at2759"/>
<protein>
    <submittedName>
        <fullName evidence="2">Uncharacterized protein</fullName>
    </submittedName>
</protein>
<dbReference type="InParanoid" id="A0A0H2RM18"/>
<accession>A0A0H2RM18</accession>
<proteinExistence type="predicted"/>
<gene>
    <name evidence="2" type="ORF">SCHPADRAFT_904622</name>
</gene>
<sequence length="387" mass="42851">MSQYFTPHSARRSSVTSTDAGGSSMAATVYLDAEEGVVSDNDDEFERSIYIFPNPASSPSPSGLESPFASSSALSLPTDLSLPTSPASGEFLLPDGAEFDMQTRGRRGVGSSRSAGAASWEDDVGSGRSFSAVRSAFSDSEVEVWEWTGDENASRVSSEVESVELEAAIERASRWDILQRPLTREEAARIRYHPQEQQHPLHVRPFPSAFAYAEGRFQFRRHMRVLEWNRTASAQEFEEASAGQRSRTQSIQTNGSKSQSRPPAPRKVFRIPLLSFFASLLSLDDKTLTLLTRPTFADSSPLFCGPQLFIEYDIDDKELADAKQRRKRLLGETESDVLKKGVDAVCDTSSDQENRFLLPLPTIPLGDLWSFVSNVCRAPSRLFTTRT</sequence>
<organism evidence="2 3">
    <name type="scientific">Schizopora paradoxa</name>
    <dbReference type="NCBI Taxonomy" id="27342"/>
    <lineage>
        <taxon>Eukaryota</taxon>
        <taxon>Fungi</taxon>
        <taxon>Dikarya</taxon>
        <taxon>Basidiomycota</taxon>
        <taxon>Agaricomycotina</taxon>
        <taxon>Agaricomycetes</taxon>
        <taxon>Hymenochaetales</taxon>
        <taxon>Schizoporaceae</taxon>
        <taxon>Schizopora</taxon>
    </lineage>
</organism>
<reference evidence="2 3" key="1">
    <citation type="submission" date="2015-04" db="EMBL/GenBank/DDBJ databases">
        <title>Complete genome sequence of Schizopora paradoxa KUC8140, a cosmopolitan wood degrader in East Asia.</title>
        <authorList>
            <consortium name="DOE Joint Genome Institute"/>
            <person name="Min B."/>
            <person name="Park H."/>
            <person name="Jang Y."/>
            <person name="Kim J.-J."/>
            <person name="Kim K.H."/>
            <person name="Pangilinan J."/>
            <person name="Lipzen A."/>
            <person name="Riley R."/>
            <person name="Grigoriev I.V."/>
            <person name="Spatafora J.W."/>
            <person name="Choi I.-G."/>
        </authorList>
    </citation>
    <scope>NUCLEOTIDE SEQUENCE [LARGE SCALE GENOMIC DNA]</scope>
    <source>
        <strain evidence="2 3">KUC8140</strain>
    </source>
</reference>
<feature type="compositionally biased region" description="Polar residues" evidence="1">
    <location>
        <begin position="1"/>
        <end position="21"/>
    </location>
</feature>
<dbReference type="AlphaFoldDB" id="A0A0H2RM18"/>
<feature type="compositionally biased region" description="Polar residues" evidence="1">
    <location>
        <begin position="243"/>
        <end position="261"/>
    </location>
</feature>
<feature type="region of interest" description="Disordered" evidence="1">
    <location>
        <begin position="1"/>
        <end position="23"/>
    </location>
</feature>
<dbReference type="Proteomes" id="UP000053477">
    <property type="component" value="Unassembled WGS sequence"/>
</dbReference>
<keyword evidence="3" id="KW-1185">Reference proteome</keyword>
<feature type="region of interest" description="Disordered" evidence="1">
    <location>
        <begin position="237"/>
        <end position="264"/>
    </location>
</feature>
<evidence type="ECO:0000313" key="2">
    <source>
        <dbReference type="EMBL" id="KLO12990.1"/>
    </source>
</evidence>